<reference evidence="2" key="1">
    <citation type="submission" date="2018-06" db="EMBL/GenBank/DDBJ databases">
        <authorList>
            <person name="Zhirakovskaya E."/>
        </authorList>
    </citation>
    <scope>NUCLEOTIDE SEQUENCE</scope>
</reference>
<proteinExistence type="predicted"/>
<evidence type="ECO:0000313" key="2">
    <source>
        <dbReference type="EMBL" id="VAW01663.1"/>
    </source>
</evidence>
<evidence type="ECO:0008006" key="3">
    <source>
        <dbReference type="Google" id="ProtNLM"/>
    </source>
</evidence>
<sequence>MYRNRDRFIKIVVWFVVITMVLTVVASLASSIG</sequence>
<keyword evidence="1" id="KW-0472">Membrane</keyword>
<name>A0A3B0SCD9_9ZZZZ</name>
<accession>A0A3B0SCD9</accession>
<organism evidence="2">
    <name type="scientific">hydrothermal vent metagenome</name>
    <dbReference type="NCBI Taxonomy" id="652676"/>
    <lineage>
        <taxon>unclassified sequences</taxon>
        <taxon>metagenomes</taxon>
        <taxon>ecological metagenomes</taxon>
    </lineage>
</organism>
<evidence type="ECO:0000256" key="1">
    <source>
        <dbReference type="SAM" id="Phobius"/>
    </source>
</evidence>
<feature type="transmembrane region" description="Helical" evidence="1">
    <location>
        <begin position="12"/>
        <end position="32"/>
    </location>
</feature>
<protein>
    <recommendedName>
        <fullName evidence="3">DUF4044 domain-containing protein</fullName>
    </recommendedName>
</protein>
<keyword evidence="1" id="KW-1133">Transmembrane helix</keyword>
<dbReference type="EMBL" id="UOEK01000217">
    <property type="protein sequence ID" value="VAW01663.1"/>
    <property type="molecule type" value="Genomic_DNA"/>
</dbReference>
<gene>
    <name evidence="2" type="ORF">MNBD_ACTINO02-128</name>
</gene>
<dbReference type="AlphaFoldDB" id="A0A3B0SCD9"/>
<keyword evidence="1" id="KW-0812">Transmembrane</keyword>